<keyword evidence="1" id="KW-0479">Metal-binding</keyword>
<dbReference type="EMBL" id="SRPF01000002">
    <property type="protein sequence ID" value="TGN39923.1"/>
    <property type="molecule type" value="Genomic_DNA"/>
</dbReference>
<dbReference type="OrthoDB" id="278846at2"/>
<dbReference type="InterPro" id="IPR040442">
    <property type="entry name" value="Pyrv_kinase-like_dom_sf"/>
</dbReference>
<dbReference type="AlphaFoldDB" id="A0A4Z1C8L5"/>
<accession>A0A4Z1C8L5</accession>
<proteinExistence type="predicted"/>
<dbReference type="Gene3D" id="3.20.20.60">
    <property type="entry name" value="Phosphoenolpyruvate-binding domains"/>
    <property type="match status" value="2"/>
</dbReference>
<gene>
    <name evidence="3" type="ORF">E5Q11_06385</name>
</gene>
<dbReference type="InterPro" id="IPR015813">
    <property type="entry name" value="Pyrv/PenolPyrv_kinase-like_dom"/>
</dbReference>
<reference evidence="3 4" key="1">
    <citation type="submission" date="2019-04" db="EMBL/GenBank/DDBJ databases">
        <authorList>
            <person name="Park S."/>
            <person name="Yoon J.-H."/>
        </authorList>
    </citation>
    <scope>NUCLEOTIDE SEQUENCE [LARGE SCALE GENOMIC DNA]</scope>
    <source>
        <strain evidence="3 4">HJM-18</strain>
    </source>
</reference>
<feature type="domain" description="HpcH/HpaI aldolase/citrate lyase" evidence="2">
    <location>
        <begin position="63"/>
        <end position="154"/>
    </location>
</feature>
<evidence type="ECO:0000313" key="3">
    <source>
        <dbReference type="EMBL" id="TGN39923.1"/>
    </source>
</evidence>
<dbReference type="GO" id="GO:0003824">
    <property type="term" value="F:catalytic activity"/>
    <property type="evidence" value="ECO:0007669"/>
    <property type="project" value="InterPro"/>
</dbReference>
<keyword evidence="4" id="KW-1185">Reference proteome</keyword>
<dbReference type="SUPFAM" id="SSF51621">
    <property type="entry name" value="Phosphoenolpyruvate/pyruvate domain"/>
    <property type="match status" value="1"/>
</dbReference>
<protein>
    <submittedName>
        <fullName evidence="3">Aldolase</fullName>
    </submittedName>
</protein>
<evidence type="ECO:0000256" key="1">
    <source>
        <dbReference type="ARBA" id="ARBA00022723"/>
    </source>
</evidence>
<name>A0A4Z1C8L5_9GAMM</name>
<evidence type="ECO:0000313" key="4">
    <source>
        <dbReference type="Proteomes" id="UP000298325"/>
    </source>
</evidence>
<evidence type="ECO:0000259" key="2">
    <source>
        <dbReference type="Pfam" id="PF03328"/>
    </source>
</evidence>
<organism evidence="3 4">
    <name type="scientific">Marinobacter confluentis</name>
    <dbReference type="NCBI Taxonomy" id="1697557"/>
    <lineage>
        <taxon>Bacteria</taxon>
        <taxon>Pseudomonadati</taxon>
        <taxon>Pseudomonadota</taxon>
        <taxon>Gammaproteobacteria</taxon>
        <taxon>Pseudomonadales</taxon>
        <taxon>Marinobacteraceae</taxon>
        <taxon>Marinobacter</taxon>
    </lineage>
</organism>
<dbReference type="Pfam" id="PF03328">
    <property type="entry name" value="HpcH_HpaI"/>
    <property type="match status" value="1"/>
</dbReference>
<comment type="caution">
    <text evidence="3">The sequence shown here is derived from an EMBL/GenBank/DDBJ whole genome shotgun (WGS) entry which is preliminary data.</text>
</comment>
<dbReference type="GO" id="GO:0046872">
    <property type="term" value="F:metal ion binding"/>
    <property type="evidence" value="ECO:0007669"/>
    <property type="project" value="UniProtKB-KW"/>
</dbReference>
<dbReference type="Proteomes" id="UP000298325">
    <property type="component" value="Unassembled WGS sequence"/>
</dbReference>
<dbReference type="InterPro" id="IPR005000">
    <property type="entry name" value="Aldolase/citrate-lyase_domain"/>
</dbReference>
<sequence length="269" mass="29593">MFHYLYITRSPEVAAFVEQAGVTRLFVDLEIHGKVDRQGHLNTVISRHTMEDVTRVKSVLGVADLLVRLNPLHPGSRQEVDDAIEAGADIIMQPMFHTVEEVAEFGRYIDGRVRFMPLVETASALNQIGSISALNCVDEIHIGLNDLHLDLGLEFMFEPVASGLIEQSIETVSKPFGFGGVARVGQGDVPGELVMAEHVRLGSTGVILSRAFHAGADTVEALNDGFSFREELKKLMSERETLLSMDTDSLNAKHLEFQAGVKKILSKKL</sequence>